<feature type="transmembrane region" description="Helical" evidence="1">
    <location>
        <begin position="103"/>
        <end position="121"/>
    </location>
</feature>
<evidence type="ECO:0000313" key="2">
    <source>
        <dbReference type="EMBL" id="MBC5728990.1"/>
    </source>
</evidence>
<keyword evidence="1" id="KW-1133">Transmembrane helix</keyword>
<gene>
    <name evidence="2" type="ORF">H8R91_10760</name>
</gene>
<feature type="transmembrane region" description="Helical" evidence="1">
    <location>
        <begin position="22"/>
        <end position="43"/>
    </location>
</feature>
<keyword evidence="3" id="KW-1185">Reference proteome</keyword>
<feature type="transmembrane region" description="Helical" evidence="1">
    <location>
        <begin position="231"/>
        <end position="249"/>
    </location>
</feature>
<keyword evidence="1" id="KW-0472">Membrane</keyword>
<evidence type="ECO:0000256" key="1">
    <source>
        <dbReference type="SAM" id="Phobius"/>
    </source>
</evidence>
<dbReference type="EMBL" id="JACOPS010000005">
    <property type="protein sequence ID" value="MBC5728990.1"/>
    <property type="molecule type" value="Genomic_DNA"/>
</dbReference>
<dbReference type="Proteomes" id="UP000636755">
    <property type="component" value="Unassembled WGS sequence"/>
</dbReference>
<proteinExistence type="predicted"/>
<sequence>MISVNDYNYTSRKPRFQLAYKILSGFQFAIILCSVINVVSLLFTHHFHFFLGSLESVTVPLYKFYFSFSQDYLYLIESFVVIGIITFLSIMSLMECIGKTDQSIIIPTKYMVMNFIVVSILEVNPLRNDGELLEKACPNISVAVFGSAVYLISCFIVILLKIFENDDYFIEMRWHHHGEFSLLNYAVFAKKKRIVYMFEAAPALAAFYFYYHSYNSFSSKTVDLIELNCAYIFVAFVVILTFFGNMYSLKKYKKSQLEPDPPESYFKNYYLSQIISFVLFAISYFVVLLLFKQ</sequence>
<evidence type="ECO:0000313" key="3">
    <source>
        <dbReference type="Proteomes" id="UP000636755"/>
    </source>
</evidence>
<name>A0ABR7HNB7_9FIRM</name>
<protein>
    <submittedName>
        <fullName evidence="2">Uncharacterized protein</fullName>
    </submittedName>
</protein>
<feature type="transmembrane region" description="Helical" evidence="1">
    <location>
        <begin position="72"/>
        <end position="91"/>
    </location>
</feature>
<reference evidence="2 3" key="1">
    <citation type="submission" date="2020-08" db="EMBL/GenBank/DDBJ databases">
        <title>Genome public.</title>
        <authorList>
            <person name="Liu C."/>
            <person name="Sun Q."/>
        </authorList>
    </citation>
    <scope>NUCLEOTIDE SEQUENCE [LARGE SCALE GENOMIC DNA]</scope>
    <source>
        <strain evidence="2 3">NSJ-71</strain>
    </source>
</reference>
<feature type="transmembrane region" description="Helical" evidence="1">
    <location>
        <begin position="194"/>
        <end position="211"/>
    </location>
</feature>
<accession>A0ABR7HNB7</accession>
<feature type="transmembrane region" description="Helical" evidence="1">
    <location>
        <begin position="141"/>
        <end position="163"/>
    </location>
</feature>
<comment type="caution">
    <text evidence="2">The sequence shown here is derived from an EMBL/GenBank/DDBJ whole genome shotgun (WGS) entry which is preliminary data.</text>
</comment>
<keyword evidence="1" id="KW-0812">Transmembrane</keyword>
<dbReference type="RefSeq" id="WP_186936166.1">
    <property type="nucleotide sequence ID" value="NZ_JACOPS010000005.1"/>
</dbReference>
<organism evidence="2 3">
    <name type="scientific">Ruminococcus intestinalis</name>
    <dbReference type="NCBI Taxonomy" id="2763066"/>
    <lineage>
        <taxon>Bacteria</taxon>
        <taxon>Bacillati</taxon>
        <taxon>Bacillota</taxon>
        <taxon>Clostridia</taxon>
        <taxon>Eubacteriales</taxon>
        <taxon>Oscillospiraceae</taxon>
        <taxon>Ruminococcus</taxon>
    </lineage>
</organism>
<feature type="transmembrane region" description="Helical" evidence="1">
    <location>
        <begin position="270"/>
        <end position="291"/>
    </location>
</feature>